<evidence type="ECO:0000313" key="2">
    <source>
        <dbReference type="Proteomes" id="UP000325579"/>
    </source>
</evidence>
<accession>A0A5N7CT91</accession>
<dbReference type="OrthoDB" id="4506865at2759"/>
<gene>
    <name evidence="1" type="ORF">BDV37DRAFT_265771</name>
</gene>
<accession>A0A5N6HR98</accession>
<reference evidence="1 2" key="1">
    <citation type="submission" date="2019-04" db="EMBL/GenBank/DDBJ databases">
        <authorList>
            <consortium name="DOE Joint Genome Institute"/>
            <person name="Mondo S."/>
            <person name="Kjaerbolling I."/>
            <person name="Vesth T."/>
            <person name="Frisvad J.C."/>
            <person name="Nybo J.L."/>
            <person name="Theobald S."/>
            <person name="Kildgaard S."/>
            <person name="Isbrandt T."/>
            <person name="Kuo A."/>
            <person name="Sato A."/>
            <person name="Lyhne E.K."/>
            <person name="Kogle M.E."/>
            <person name="Wiebenga A."/>
            <person name="Kun R.S."/>
            <person name="Lubbers R.J."/>
            <person name="Makela M.R."/>
            <person name="Barry K."/>
            <person name="Chovatia M."/>
            <person name="Clum A."/>
            <person name="Daum C."/>
            <person name="Haridas S."/>
            <person name="He G."/>
            <person name="LaButti K."/>
            <person name="Lipzen A."/>
            <person name="Riley R."/>
            <person name="Salamov A."/>
            <person name="Simmons B.A."/>
            <person name="Magnuson J.K."/>
            <person name="Henrissat B."/>
            <person name="Mortensen U.H."/>
            <person name="Larsen T.O."/>
            <person name="Devries R.P."/>
            <person name="Grigoriev I.V."/>
            <person name="Machida M."/>
            <person name="Baker S.E."/>
            <person name="Andersen M.R."/>
            <person name="Cantor M.N."/>
            <person name="Hua S.X."/>
        </authorList>
    </citation>
    <scope>NUCLEOTIDE SEQUENCE [LARGE SCALE GENOMIC DNA]</scope>
    <source>
        <strain evidence="1 2">CBS 119388</strain>
    </source>
</reference>
<sequence>MSNFSTVVTFLTVGAVTSHVTEATARVASLLTATISTPTLRAVPRNVAYTAALITFLTTSRTTVAISRGCLRTFTRDMANTTATVAGLLLRRYCAFTANMSLSTTVVTSWGTLLRTVTGLKVRVREIMV</sequence>
<dbReference type="RefSeq" id="XP_031934683.1">
    <property type="nucleotide sequence ID" value="XM_032083832.1"/>
</dbReference>
<dbReference type="EMBL" id="ML736899">
    <property type="protein sequence ID" value="KAE8397364.1"/>
    <property type="molecule type" value="Genomic_DNA"/>
</dbReference>
<name>A0A5N6HR98_9EURO</name>
<protein>
    <submittedName>
        <fullName evidence="1">Uncharacterized protein</fullName>
    </submittedName>
</protein>
<organism evidence="1 2">
    <name type="scientific">Aspergillus pseudonomiae</name>
    <dbReference type="NCBI Taxonomy" id="1506151"/>
    <lineage>
        <taxon>Eukaryota</taxon>
        <taxon>Fungi</taxon>
        <taxon>Dikarya</taxon>
        <taxon>Ascomycota</taxon>
        <taxon>Pezizomycotina</taxon>
        <taxon>Eurotiomycetes</taxon>
        <taxon>Eurotiomycetidae</taxon>
        <taxon>Eurotiales</taxon>
        <taxon>Aspergillaceae</taxon>
        <taxon>Aspergillus</taxon>
        <taxon>Aspergillus subgen. Circumdati</taxon>
    </lineage>
</organism>
<dbReference type="GeneID" id="43668523"/>
<keyword evidence="2" id="KW-1185">Reference proteome</keyword>
<proteinExistence type="predicted"/>
<dbReference type="AlphaFoldDB" id="A0A5N6HR98"/>
<dbReference type="Proteomes" id="UP000325579">
    <property type="component" value="Unassembled WGS sequence"/>
</dbReference>
<evidence type="ECO:0000313" key="1">
    <source>
        <dbReference type="EMBL" id="KAE8397364.1"/>
    </source>
</evidence>